<dbReference type="CDD" id="cd07246">
    <property type="entry name" value="VOC_like"/>
    <property type="match status" value="1"/>
</dbReference>
<dbReference type="PANTHER" id="PTHR34109">
    <property type="entry name" value="BNAUNNG04460D PROTEIN-RELATED"/>
    <property type="match status" value="1"/>
</dbReference>
<gene>
    <name evidence="2" type="ORF">K0B96_14310</name>
</gene>
<protein>
    <submittedName>
        <fullName evidence="2">VOC family protein</fullName>
    </submittedName>
</protein>
<dbReference type="Pfam" id="PF00903">
    <property type="entry name" value="Glyoxalase"/>
    <property type="match status" value="1"/>
</dbReference>
<evidence type="ECO:0000259" key="1">
    <source>
        <dbReference type="PROSITE" id="PS51819"/>
    </source>
</evidence>
<dbReference type="Gene3D" id="3.30.720.110">
    <property type="match status" value="1"/>
</dbReference>
<evidence type="ECO:0000313" key="3">
    <source>
        <dbReference type="Proteomes" id="UP000825051"/>
    </source>
</evidence>
<dbReference type="SUPFAM" id="SSF54593">
    <property type="entry name" value="Glyoxalase/Bleomycin resistance protein/Dihydroxybiphenyl dioxygenase"/>
    <property type="match status" value="1"/>
</dbReference>
<dbReference type="InterPro" id="IPR037523">
    <property type="entry name" value="VOC_core"/>
</dbReference>
<dbReference type="EMBL" id="CP080507">
    <property type="protein sequence ID" value="QYM78458.1"/>
    <property type="molecule type" value="Genomic_DNA"/>
</dbReference>
<dbReference type="PROSITE" id="PS51819">
    <property type="entry name" value="VOC"/>
    <property type="match status" value="1"/>
</dbReference>
<dbReference type="RefSeq" id="WP_220161562.1">
    <property type="nucleotide sequence ID" value="NZ_CP080507.1"/>
</dbReference>
<dbReference type="AlphaFoldDB" id="A0A8F9XJA5"/>
<dbReference type="Gene3D" id="3.30.720.120">
    <property type="match status" value="1"/>
</dbReference>
<dbReference type="Proteomes" id="UP000825051">
    <property type="component" value="Chromosome"/>
</dbReference>
<sequence length="160" mass="17313">MNKPSSDYPAFSPYLSVRDAARALDFYVAAFGATERFRLLIPHTQTVGHAELLINGQLVMLAEENPQWGNKSPSTLGGSPATFCLFVPNADAALERAVAAGATVRSPTADQFYGFRSACVTDPFGYTWMLQHQIENVSPAEMQQRWMAMSSGSAEGCGSN</sequence>
<dbReference type="KEGG" id="ole:K0B96_14310"/>
<reference evidence="2" key="1">
    <citation type="submission" date="2021-08" db="EMBL/GenBank/DDBJ databases">
        <title>Genome of a novel bacterium of the phylum Verrucomicrobia, Oleiharenicola sp. KSB-15.</title>
        <authorList>
            <person name="Chung J.-H."/>
            <person name="Ahn J.-H."/>
            <person name="Yoon Y."/>
            <person name="Kim D.-Y."/>
            <person name="An S.-H."/>
            <person name="Park I."/>
            <person name="Yeon J."/>
        </authorList>
    </citation>
    <scope>NUCLEOTIDE SEQUENCE</scope>
    <source>
        <strain evidence="2">KSB-15</strain>
    </source>
</reference>
<organism evidence="2 3">
    <name type="scientific">Horticoccus luteus</name>
    <dbReference type="NCBI Taxonomy" id="2862869"/>
    <lineage>
        <taxon>Bacteria</taxon>
        <taxon>Pseudomonadati</taxon>
        <taxon>Verrucomicrobiota</taxon>
        <taxon>Opitutia</taxon>
        <taxon>Opitutales</taxon>
        <taxon>Opitutaceae</taxon>
        <taxon>Horticoccus</taxon>
    </lineage>
</organism>
<dbReference type="PANTHER" id="PTHR34109:SF1">
    <property type="entry name" value="VOC DOMAIN-CONTAINING PROTEIN"/>
    <property type="match status" value="1"/>
</dbReference>
<dbReference type="InterPro" id="IPR004360">
    <property type="entry name" value="Glyas_Fos-R_dOase_dom"/>
</dbReference>
<name>A0A8F9XJA5_9BACT</name>
<feature type="domain" description="VOC" evidence="1">
    <location>
        <begin position="5"/>
        <end position="133"/>
    </location>
</feature>
<proteinExistence type="predicted"/>
<accession>A0A8F9XJA5</accession>
<evidence type="ECO:0000313" key="2">
    <source>
        <dbReference type="EMBL" id="QYM78458.1"/>
    </source>
</evidence>
<dbReference type="InterPro" id="IPR029068">
    <property type="entry name" value="Glyas_Bleomycin-R_OHBP_Dase"/>
</dbReference>
<keyword evidence="3" id="KW-1185">Reference proteome</keyword>